<dbReference type="EMBL" id="JAVDVC010000001">
    <property type="protein sequence ID" value="MDR6956353.1"/>
    <property type="molecule type" value="Genomic_DNA"/>
</dbReference>
<organism evidence="2 3">
    <name type="scientific">Pseudomonas brassicacearum</name>
    <dbReference type="NCBI Taxonomy" id="930166"/>
    <lineage>
        <taxon>Bacteria</taxon>
        <taxon>Pseudomonadati</taxon>
        <taxon>Pseudomonadota</taxon>
        <taxon>Gammaproteobacteria</taxon>
        <taxon>Pseudomonadales</taxon>
        <taxon>Pseudomonadaceae</taxon>
        <taxon>Pseudomonas</taxon>
    </lineage>
</organism>
<dbReference type="InterPro" id="IPR050177">
    <property type="entry name" value="Lipid_A_modif_metabolic_enz"/>
</dbReference>
<name>A0AAW8M3J9_9PSED</name>
<dbReference type="Proteomes" id="UP001252613">
    <property type="component" value="Unassembled WGS sequence"/>
</dbReference>
<dbReference type="PANTHER" id="PTHR43245">
    <property type="entry name" value="BIFUNCTIONAL POLYMYXIN RESISTANCE PROTEIN ARNA"/>
    <property type="match status" value="1"/>
</dbReference>
<comment type="caution">
    <text evidence="2">The sequence shown here is derived from an EMBL/GenBank/DDBJ whole genome shotgun (WGS) entry which is preliminary data.</text>
</comment>
<dbReference type="AlphaFoldDB" id="A0AAW8M3J9"/>
<dbReference type="SUPFAM" id="SSF51735">
    <property type="entry name" value="NAD(P)-binding Rossmann-fold domains"/>
    <property type="match status" value="1"/>
</dbReference>
<dbReference type="InterPro" id="IPR001509">
    <property type="entry name" value="Epimerase_deHydtase"/>
</dbReference>
<evidence type="ECO:0000259" key="1">
    <source>
        <dbReference type="Pfam" id="PF01370"/>
    </source>
</evidence>
<dbReference type="Pfam" id="PF01370">
    <property type="entry name" value="Epimerase"/>
    <property type="match status" value="1"/>
</dbReference>
<feature type="domain" description="NAD-dependent epimerase/dehydratase" evidence="1">
    <location>
        <begin position="3"/>
        <end position="218"/>
    </location>
</feature>
<evidence type="ECO:0000313" key="3">
    <source>
        <dbReference type="Proteomes" id="UP001252613"/>
    </source>
</evidence>
<gene>
    <name evidence="2" type="ORF">J2W43_000316</name>
</gene>
<dbReference type="InterPro" id="IPR036291">
    <property type="entry name" value="NAD(P)-bd_dom_sf"/>
</dbReference>
<sequence>MNVLITGGTGFIGRALCKALLARGDKVYVLTRKKDYALAGVELIVGDILSVELPSNLSEIELIINCMGEIHDESKMFKLHVDGTRRLANFFAGWSRVLNKHYHFIQLSSVGAYGLVTAYGKKKLMVDERWEVCPVNRYELSKSMADEVVITTCFNEPRMTFTILRPTNVIGMEMNNQSFFQLARIVRKRMFFYIGTRETIANYIHVDDVVRAIELCSSSTIAKNKTYIVSNDCLLCDVIDAIASYYEVKSPRLIIPEFFIRLFLKVCPASIRLPLTSSRVDALVSQVSFSSCLINSELDFRCGSDIPASALSILKNTPK</sequence>
<protein>
    <submittedName>
        <fullName evidence="2">Nucleoside-diphosphate-sugar epimerase</fullName>
    </submittedName>
</protein>
<dbReference type="Gene3D" id="3.40.50.720">
    <property type="entry name" value="NAD(P)-binding Rossmann-like Domain"/>
    <property type="match status" value="1"/>
</dbReference>
<accession>A0AAW8M3J9</accession>
<dbReference type="RefSeq" id="WP_310355736.1">
    <property type="nucleotide sequence ID" value="NZ_JAVDVC010000001.1"/>
</dbReference>
<reference evidence="2" key="1">
    <citation type="submission" date="2023-07" db="EMBL/GenBank/DDBJ databases">
        <title>Sorghum-associated microbial communities from plants grown in Nebraska, USA.</title>
        <authorList>
            <person name="Schachtman D."/>
        </authorList>
    </citation>
    <scope>NUCLEOTIDE SEQUENCE</scope>
    <source>
        <strain evidence="2">3432</strain>
    </source>
</reference>
<proteinExistence type="predicted"/>
<evidence type="ECO:0000313" key="2">
    <source>
        <dbReference type="EMBL" id="MDR6956353.1"/>
    </source>
</evidence>